<keyword evidence="1" id="KW-1133">Transmembrane helix</keyword>
<accession>A0AAN8VB89</accession>
<organism evidence="2 3">
    <name type="scientific">Dillenia turbinata</name>
    <dbReference type="NCBI Taxonomy" id="194707"/>
    <lineage>
        <taxon>Eukaryota</taxon>
        <taxon>Viridiplantae</taxon>
        <taxon>Streptophyta</taxon>
        <taxon>Embryophyta</taxon>
        <taxon>Tracheophyta</taxon>
        <taxon>Spermatophyta</taxon>
        <taxon>Magnoliopsida</taxon>
        <taxon>eudicotyledons</taxon>
        <taxon>Gunneridae</taxon>
        <taxon>Pentapetalae</taxon>
        <taxon>Dilleniales</taxon>
        <taxon>Dilleniaceae</taxon>
        <taxon>Dillenia</taxon>
    </lineage>
</organism>
<keyword evidence="1" id="KW-0812">Transmembrane</keyword>
<dbReference type="InterPro" id="IPR040229">
    <property type="entry name" value="At3g27390-like"/>
</dbReference>
<reference evidence="2 3" key="1">
    <citation type="submission" date="2023-12" db="EMBL/GenBank/DDBJ databases">
        <title>A high-quality genome assembly for Dillenia turbinata (Dilleniales).</title>
        <authorList>
            <person name="Chanderbali A."/>
        </authorList>
    </citation>
    <scope>NUCLEOTIDE SEQUENCE [LARGE SCALE GENOMIC DNA]</scope>
    <source>
        <strain evidence="2">LSX21</strain>
        <tissue evidence="2">Leaf</tissue>
    </source>
</reference>
<protein>
    <submittedName>
        <fullName evidence="2">Uncharacterized protein</fullName>
    </submittedName>
</protein>
<evidence type="ECO:0000256" key="1">
    <source>
        <dbReference type="SAM" id="Phobius"/>
    </source>
</evidence>
<dbReference type="PANTHER" id="PTHR31133">
    <property type="entry name" value="MEMBRANE PROTEIN"/>
    <property type="match status" value="1"/>
</dbReference>
<feature type="non-terminal residue" evidence="2">
    <location>
        <position position="390"/>
    </location>
</feature>
<dbReference type="PANTHER" id="PTHR31133:SF12">
    <property type="entry name" value="MEMBRANE PROTEIN"/>
    <property type="match status" value="1"/>
</dbReference>
<evidence type="ECO:0000313" key="3">
    <source>
        <dbReference type="Proteomes" id="UP001370490"/>
    </source>
</evidence>
<sequence>MYSGGIIGLIVEIPLYTIIAVVKSPYMLFKGWQRLIHDLISREGPFLETACIPVAGLTILLWPLVVIGSILMAIFSSFFIGLYGSVIVYQERSFRRGAAYVIAMVAEFDEYTNDWLYLREGSIFPKPQYRKKKVSHSSEFSTGGKPAAGVRFNSVSTEPPAMLVPTVAPSRSVRGAIQEVKVVQIWGNMMRACEIRGKELLDAGAITPTDLEEWLRAKNGNEASIIGIGLPCYSFFHTLVHSIKVGSGGLLLHDGTEITYQNRPQDRLIDWFFHPVMVLKDQIKVIELSEDEVKFLEKIVLYGNNSQRMDAWENGSLPPQDVLRAAQIQGISRRMTGLARSVSKFPTYRRKYRQLVKDLVSHSLEKERVLHSIEKDSSIKSSSVRSKSSS</sequence>
<keyword evidence="1" id="KW-0472">Membrane</keyword>
<gene>
    <name evidence="2" type="ORF">RJ641_010272</name>
</gene>
<dbReference type="Proteomes" id="UP001370490">
    <property type="component" value="Unassembled WGS sequence"/>
</dbReference>
<comment type="caution">
    <text evidence="2">The sequence shown here is derived from an EMBL/GenBank/DDBJ whole genome shotgun (WGS) entry which is preliminary data.</text>
</comment>
<name>A0AAN8VB89_9MAGN</name>
<evidence type="ECO:0000313" key="2">
    <source>
        <dbReference type="EMBL" id="KAK6924072.1"/>
    </source>
</evidence>
<keyword evidence="3" id="KW-1185">Reference proteome</keyword>
<proteinExistence type="predicted"/>
<feature type="transmembrane region" description="Helical" evidence="1">
    <location>
        <begin position="70"/>
        <end position="89"/>
    </location>
</feature>
<feature type="transmembrane region" description="Helical" evidence="1">
    <location>
        <begin position="6"/>
        <end position="26"/>
    </location>
</feature>
<dbReference type="AlphaFoldDB" id="A0AAN8VB89"/>
<dbReference type="EMBL" id="JBAMMX010000017">
    <property type="protein sequence ID" value="KAK6924072.1"/>
    <property type="molecule type" value="Genomic_DNA"/>
</dbReference>